<dbReference type="Gene3D" id="4.10.60.10">
    <property type="entry name" value="Zinc finger, CCHC-type"/>
    <property type="match status" value="1"/>
</dbReference>
<keyword evidence="4" id="KW-1185">Reference proteome</keyword>
<dbReference type="PROSITE" id="PS50158">
    <property type="entry name" value="ZF_CCHC"/>
    <property type="match status" value="1"/>
</dbReference>
<organism evidence="3 4">
    <name type="scientific">Araneus ventricosus</name>
    <name type="common">Orbweaver spider</name>
    <name type="synonym">Epeira ventricosa</name>
    <dbReference type="NCBI Taxonomy" id="182803"/>
    <lineage>
        <taxon>Eukaryota</taxon>
        <taxon>Metazoa</taxon>
        <taxon>Ecdysozoa</taxon>
        <taxon>Arthropoda</taxon>
        <taxon>Chelicerata</taxon>
        <taxon>Arachnida</taxon>
        <taxon>Araneae</taxon>
        <taxon>Araneomorphae</taxon>
        <taxon>Entelegynae</taxon>
        <taxon>Araneoidea</taxon>
        <taxon>Araneidae</taxon>
        <taxon>Araneus</taxon>
    </lineage>
</organism>
<feature type="domain" description="CCHC-type" evidence="2">
    <location>
        <begin position="26"/>
        <end position="41"/>
    </location>
</feature>
<keyword evidence="1" id="KW-0863">Zinc-finger</keyword>
<sequence>MSETKAPRSELSNDIAFSTKQRTVVCFKCNKKGHIARFCDKTVVSHHCGKLGHKKRNCRKLTCRKPPFKEEVAAVSFVVGEGEVKKFIVDSGASSHMCSQREWFEKLKSSSGTVSCAAKSSLLEVSGTGVIRGRLKNGQEIVLTNVLFIPELDFSQTNTESWIFCTFQGQ</sequence>
<dbReference type="SMART" id="SM00343">
    <property type="entry name" value="ZnF_C2HC"/>
    <property type="match status" value="2"/>
</dbReference>
<dbReference type="GO" id="GO:0008270">
    <property type="term" value="F:zinc ion binding"/>
    <property type="evidence" value="ECO:0007669"/>
    <property type="project" value="UniProtKB-KW"/>
</dbReference>
<evidence type="ECO:0000313" key="4">
    <source>
        <dbReference type="Proteomes" id="UP000499080"/>
    </source>
</evidence>
<proteinExistence type="predicted"/>
<dbReference type="EMBL" id="BGPR01138732">
    <property type="protein sequence ID" value="GBN62801.1"/>
    <property type="molecule type" value="Genomic_DNA"/>
</dbReference>
<dbReference type="SUPFAM" id="SSF57756">
    <property type="entry name" value="Retrovirus zinc finger-like domains"/>
    <property type="match status" value="1"/>
</dbReference>
<dbReference type="Proteomes" id="UP000499080">
    <property type="component" value="Unassembled WGS sequence"/>
</dbReference>
<dbReference type="InterPro" id="IPR001878">
    <property type="entry name" value="Znf_CCHC"/>
</dbReference>
<dbReference type="InterPro" id="IPR036875">
    <property type="entry name" value="Znf_CCHC_sf"/>
</dbReference>
<evidence type="ECO:0000259" key="2">
    <source>
        <dbReference type="PROSITE" id="PS50158"/>
    </source>
</evidence>
<dbReference type="Pfam" id="PF22936">
    <property type="entry name" value="Pol_BBD"/>
    <property type="match status" value="1"/>
</dbReference>
<dbReference type="GO" id="GO:0003676">
    <property type="term" value="F:nucleic acid binding"/>
    <property type="evidence" value="ECO:0007669"/>
    <property type="project" value="InterPro"/>
</dbReference>
<dbReference type="PANTHER" id="PTHR47592">
    <property type="entry name" value="PBF68 PROTEIN"/>
    <property type="match status" value="1"/>
</dbReference>
<dbReference type="OrthoDB" id="413361at2759"/>
<dbReference type="InterPro" id="IPR054722">
    <property type="entry name" value="PolX-like_BBD"/>
</dbReference>
<accession>A0A4Y2QHM8</accession>
<name>A0A4Y2QHM8_ARAVE</name>
<protein>
    <recommendedName>
        <fullName evidence="2">CCHC-type domain-containing protein</fullName>
    </recommendedName>
</protein>
<dbReference type="Pfam" id="PF00098">
    <property type="entry name" value="zf-CCHC"/>
    <property type="match status" value="1"/>
</dbReference>
<keyword evidence="1" id="KW-0479">Metal-binding</keyword>
<reference evidence="3 4" key="1">
    <citation type="journal article" date="2019" name="Sci. Rep.">
        <title>Orb-weaving spider Araneus ventricosus genome elucidates the spidroin gene catalogue.</title>
        <authorList>
            <person name="Kono N."/>
            <person name="Nakamura H."/>
            <person name="Ohtoshi R."/>
            <person name="Moran D.A.P."/>
            <person name="Shinohara A."/>
            <person name="Yoshida Y."/>
            <person name="Fujiwara M."/>
            <person name="Mori M."/>
            <person name="Tomita M."/>
            <person name="Arakawa K."/>
        </authorList>
    </citation>
    <scope>NUCLEOTIDE SEQUENCE [LARGE SCALE GENOMIC DNA]</scope>
</reference>
<dbReference type="AlphaFoldDB" id="A0A4Y2QHM8"/>
<comment type="caution">
    <text evidence="3">The sequence shown here is derived from an EMBL/GenBank/DDBJ whole genome shotgun (WGS) entry which is preliminary data.</text>
</comment>
<evidence type="ECO:0000256" key="1">
    <source>
        <dbReference type="PROSITE-ProRule" id="PRU00047"/>
    </source>
</evidence>
<keyword evidence="1" id="KW-0862">Zinc</keyword>
<evidence type="ECO:0000313" key="3">
    <source>
        <dbReference type="EMBL" id="GBN62801.1"/>
    </source>
</evidence>
<dbReference type="PANTHER" id="PTHR47592:SF27">
    <property type="entry name" value="OS08G0421700 PROTEIN"/>
    <property type="match status" value="1"/>
</dbReference>
<gene>
    <name evidence="3" type="ORF">AVEN_47834_1</name>
</gene>